<proteinExistence type="predicted"/>
<sequence length="150" mass="17848">MPCFIQLRIIFTSDFFTIHTLADGPSVSTLPRLRDGDLDLDREKHDWHRHDDDLNLHDDALIRHAGDQRQHSAKYSELKEFDLIGHQKDHELNKKESTPLKVEADIKNIIKTNFFTIVKYSQFAISKEREYFQYLIYRQVKYVGMSIRNR</sequence>
<name>A0ABR0AIT0_9CRUS</name>
<dbReference type="EMBL" id="JAOYFB010000037">
    <property type="protein sequence ID" value="KAK4025035.1"/>
    <property type="molecule type" value="Genomic_DNA"/>
</dbReference>
<protein>
    <submittedName>
        <fullName evidence="1">Uncharacterized protein</fullName>
    </submittedName>
</protein>
<comment type="caution">
    <text evidence="1">The sequence shown here is derived from an EMBL/GenBank/DDBJ whole genome shotgun (WGS) entry which is preliminary data.</text>
</comment>
<keyword evidence="2" id="KW-1185">Reference proteome</keyword>
<accession>A0ABR0AIT0</accession>
<evidence type="ECO:0000313" key="1">
    <source>
        <dbReference type="EMBL" id="KAK4025035.1"/>
    </source>
</evidence>
<dbReference type="Proteomes" id="UP001234178">
    <property type="component" value="Unassembled WGS sequence"/>
</dbReference>
<organism evidence="1 2">
    <name type="scientific">Daphnia magna</name>
    <dbReference type="NCBI Taxonomy" id="35525"/>
    <lineage>
        <taxon>Eukaryota</taxon>
        <taxon>Metazoa</taxon>
        <taxon>Ecdysozoa</taxon>
        <taxon>Arthropoda</taxon>
        <taxon>Crustacea</taxon>
        <taxon>Branchiopoda</taxon>
        <taxon>Diplostraca</taxon>
        <taxon>Cladocera</taxon>
        <taxon>Anomopoda</taxon>
        <taxon>Daphniidae</taxon>
        <taxon>Daphnia</taxon>
    </lineage>
</organism>
<evidence type="ECO:0000313" key="2">
    <source>
        <dbReference type="Proteomes" id="UP001234178"/>
    </source>
</evidence>
<reference evidence="1 2" key="1">
    <citation type="journal article" date="2023" name="Nucleic Acids Res.">
        <title>The hologenome of Daphnia magna reveals possible DNA methylation and microbiome-mediated evolution of the host genome.</title>
        <authorList>
            <person name="Chaturvedi A."/>
            <person name="Li X."/>
            <person name="Dhandapani V."/>
            <person name="Marshall H."/>
            <person name="Kissane S."/>
            <person name="Cuenca-Cambronero M."/>
            <person name="Asole G."/>
            <person name="Calvet F."/>
            <person name="Ruiz-Romero M."/>
            <person name="Marangio P."/>
            <person name="Guigo R."/>
            <person name="Rago D."/>
            <person name="Mirbahai L."/>
            <person name="Eastwood N."/>
            <person name="Colbourne J.K."/>
            <person name="Zhou J."/>
            <person name="Mallon E."/>
            <person name="Orsini L."/>
        </authorList>
    </citation>
    <scope>NUCLEOTIDE SEQUENCE [LARGE SCALE GENOMIC DNA]</scope>
    <source>
        <strain evidence="1">LRV0_1</strain>
    </source>
</reference>
<gene>
    <name evidence="1" type="ORF">OUZ56_010540</name>
</gene>